<accession>A0A7H0JX56</accession>
<dbReference type="Pfam" id="PF01844">
    <property type="entry name" value="HNH"/>
    <property type="match status" value="1"/>
</dbReference>
<dbReference type="InterPro" id="IPR002711">
    <property type="entry name" value="HNH"/>
</dbReference>
<dbReference type="RefSeq" id="WP_171192765.1">
    <property type="nucleotide sequence ID" value="NZ_CP061032.1"/>
</dbReference>
<keyword evidence="3" id="KW-0255">Endonuclease</keyword>
<dbReference type="AlphaFoldDB" id="A0A7H0JX56"/>
<dbReference type="Proteomes" id="UP000642876">
    <property type="component" value="Unassembled WGS sequence"/>
</dbReference>
<protein>
    <submittedName>
        <fullName evidence="3">HNH endonuclease</fullName>
    </submittedName>
</protein>
<sequence length="439" mass="48591">MAVLTAEHPVDELVRDIKDLQMFSTRYRAQFLDAVGRFDEAQMAEAYGESSTTKWLVRELNLAGSTAFEYVRMGRGLRQFRQLFSAFEDGDLAYSTVRFLLRFMTLENEGDLVALAKSMCFSELQQTLAGAGDVGREPDDPYVRTRTRDDGMVEFHALLPAVTGQETLAALKLAQLCNYGIPDDAGDLDQDDIDRLLGEALADEETCPAEQIAAPDTKLSVEKILGMTSRFGPPTKDELYPAFLAMVNIVRSQPLDSLRCPGAQVNIMVTEDGRAWMPENPSAPSETVKGYVANAVARLHVLDRKGLTLNVGRKQRFATDGQIQALLAVWGYQCAMPGCTHERFIQIHHIEEWEHGGATDLANLIPLCSSCHSKINHGTAYVEAAGSDLYFKFSDGSQYISRNRSLPVRTANFTGPMRPSIRVEGDSFSDDIVADVNWS</sequence>
<dbReference type="KEGG" id="cluj:IAU68_07900"/>
<dbReference type="InterPro" id="IPR003615">
    <property type="entry name" value="HNH_nuc"/>
</dbReference>
<evidence type="ECO:0000313" key="3">
    <source>
        <dbReference type="EMBL" id="QNP89622.1"/>
    </source>
</evidence>
<name>A0A7H0JX56_9CORY</name>
<dbReference type="Proteomes" id="UP000516235">
    <property type="component" value="Chromosome"/>
</dbReference>
<dbReference type="GO" id="GO:0004519">
    <property type="term" value="F:endonuclease activity"/>
    <property type="evidence" value="ECO:0007669"/>
    <property type="project" value="UniProtKB-KW"/>
</dbReference>
<dbReference type="GO" id="GO:0003676">
    <property type="term" value="F:nucleic acid binding"/>
    <property type="evidence" value="ECO:0007669"/>
    <property type="project" value="InterPro"/>
</dbReference>
<dbReference type="EMBL" id="JACMYE010000001">
    <property type="protein sequence ID" value="MBC3177954.1"/>
    <property type="molecule type" value="Genomic_DNA"/>
</dbReference>
<keyword evidence="5" id="KW-1185">Reference proteome</keyword>
<gene>
    <name evidence="2" type="ORF">H7348_01300</name>
    <name evidence="3" type="ORF">IAU68_07900</name>
</gene>
<dbReference type="CDD" id="cd00085">
    <property type="entry name" value="HNHc"/>
    <property type="match status" value="1"/>
</dbReference>
<organism evidence="3 4">
    <name type="scientific">Corynebacterium lujinxingii</name>
    <dbReference type="NCBI Taxonomy" id="2763010"/>
    <lineage>
        <taxon>Bacteria</taxon>
        <taxon>Bacillati</taxon>
        <taxon>Actinomycetota</taxon>
        <taxon>Actinomycetes</taxon>
        <taxon>Mycobacteriales</taxon>
        <taxon>Corynebacteriaceae</taxon>
        <taxon>Corynebacterium</taxon>
    </lineage>
</organism>
<dbReference type="SMART" id="SM00507">
    <property type="entry name" value="HNHc"/>
    <property type="match status" value="1"/>
</dbReference>
<dbReference type="EMBL" id="CP061032">
    <property type="protein sequence ID" value="QNP89622.1"/>
    <property type="molecule type" value="Genomic_DNA"/>
</dbReference>
<dbReference type="GO" id="GO:0008270">
    <property type="term" value="F:zinc ion binding"/>
    <property type="evidence" value="ECO:0007669"/>
    <property type="project" value="InterPro"/>
</dbReference>
<keyword evidence="3" id="KW-0378">Hydrolase</keyword>
<evidence type="ECO:0000259" key="1">
    <source>
        <dbReference type="SMART" id="SM00507"/>
    </source>
</evidence>
<evidence type="ECO:0000313" key="4">
    <source>
        <dbReference type="Proteomes" id="UP000516235"/>
    </source>
</evidence>
<proteinExistence type="predicted"/>
<evidence type="ECO:0000313" key="5">
    <source>
        <dbReference type="Proteomes" id="UP000642876"/>
    </source>
</evidence>
<keyword evidence="3" id="KW-0540">Nuclease</keyword>
<feature type="domain" description="HNH nuclease" evidence="1">
    <location>
        <begin position="322"/>
        <end position="373"/>
    </location>
</feature>
<evidence type="ECO:0000313" key="2">
    <source>
        <dbReference type="EMBL" id="MBC3177954.1"/>
    </source>
</evidence>
<reference evidence="4 5" key="1">
    <citation type="submission" date="2020-08" db="EMBL/GenBank/DDBJ databases">
        <title>novel species in genus Corynebacterium.</title>
        <authorList>
            <person name="Zhang G."/>
        </authorList>
    </citation>
    <scope>NUCLEOTIDE SEQUENCE [LARGE SCALE GENOMIC DNA]</scope>
    <source>
        <strain evidence="3">Zg-917</strain>
        <strain evidence="4 5">zg-917</strain>
    </source>
</reference>
<dbReference type="Gene3D" id="1.10.30.50">
    <property type="match status" value="1"/>
</dbReference>